<keyword evidence="12" id="KW-1185">Reference proteome</keyword>
<comment type="pathway">
    <text evidence="9">Amino-acid biosynthesis; L-methionine biosynthesis via de novo pathway; L-homoserine from L-aspartate: step 1/3.</text>
</comment>
<comment type="pathway">
    <text evidence="9">Amino-acid biosynthesis; L-threonine biosynthesis; L-threonine from L-aspartate: step 1/5.</text>
</comment>
<evidence type="ECO:0000256" key="9">
    <source>
        <dbReference type="RuleBase" id="RU004249"/>
    </source>
</evidence>
<dbReference type="GO" id="GO:0005829">
    <property type="term" value="C:cytosol"/>
    <property type="evidence" value="ECO:0007669"/>
    <property type="project" value="TreeGrafter"/>
</dbReference>
<dbReference type="InterPro" id="IPR042199">
    <property type="entry name" value="AsparK_Bifunc_asparK/hSer_DH"/>
</dbReference>
<evidence type="ECO:0000313" key="12">
    <source>
        <dbReference type="Proteomes" id="UP000198916"/>
    </source>
</evidence>
<evidence type="ECO:0000256" key="6">
    <source>
        <dbReference type="ARBA" id="ARBA00022840"/>
    </source>
</evidence>
<dbReference type="RefSeq" id="WP_090608821.1">
    <property type="nucleotide sequence ID" value="NZ_FNZR01000012.1"/>
</dbReference>
<accession>A0A1H7TQY5</accession>
<dbReference type="NCBIfam" id="TIGR00657">
    <property type="entry name" value="asp_kinases"/>
    <property type="match status" value="1"/>
</dbReference>
<dbReference type="AlphaFoldDB" id="A0A1H7TQY5"/>
<dbReference type="GO" id="GO:0004072">
    <property type="term" value="F:aspartate kinase activity"/>
    <property type="evidence" value="ECO:0007669"/>
    <property type="project" value="UniProtKB-EC"/>
</dbReference>
<dbReference type="Proteomes" id="UP000198916">
    <property type="component" value="Unassembled WGS sequence"/>
</dbReference>
<dbReference type="PANTHER" id="PTHR21499:SF59">
    <property type="entry name" value="ASPARTOKINASE"/>
    <property type="match status" value="1"/>
</dbReference>
<reference evidence="12" key="1">
    <citation type="submission" date="2016-10" db="EMBL/GenBank/DDBJ databases">
        <authorList>
            <person name="Varghese N."/>
            <person name="Submissions S."/>
        </authorList>
    </citation>
    <scope>NUCLEOTIDE SEQUENCE [LARGE SCALE GENOMIC DNA]</scope>
    <source>
        <strain evidence="12">Jip14</strain>
    </source>
</reference>
<dbReference type="Pfam" id="PF00696">
    <property type="entry name" value="AA_kinase"/>
    <property type="match status" value="1"/>
</dbReference>
<dbReference type="EC" id="2.7.2.4" evidence="8"/>
<evidence type="ECO:0000256" key="2">
    <source>
        <dbReference type="ARBA" id="ARBA00010122"/>
    </source>
</evidence>
<keyword evidence="6" id="KW-0067">ATP-binding</keyword>
<comment type="similarity">
    <text evidence="2 8">Belongs to the aspartokinase family.</text>
</comment>
<evidence type="ECO:0000256" key="1">
    <source>
        <dbReference type="ARBA" id="ARBA00004766"/>
    </source>
</evidence>
<evidence type="ECO:0000256" key="8">
    <source>
        <dbReference type="RuleBase" id="RU003448"/>
    </source>
</evidence>
<dbReference type="PANTHER" id="PTHR21499">
    <property type="entry name" value="ASPARTATE KINASE"/>
    <property type="match status" value="1"/>
</dbReference>
<dbReference type="InterPro" id="IPR001341">
    <property type="entry name" value="Asp_kinase"/>
</dbReference>
<dbReference type="Gene3D" id="3.30.70.260">
    <property type="match status" value="1"/>
</dbReference>
<dbReference type="GO" id="GO:0009088">
    <property type="term" value="P:threonine biosynthetic process"/>
    <property type="evidence" value="ECO:0007669"/>
    <property type="project" value="UniProtKB-UniPathway"/>
</dbReference>
<dbReference type="UniPathway" id="UPA00034">
    <property type="reaction ID" value="UER00015"/>
</dbReference>
<dbReference type="InterPro" id="IPR045865">
    <property type="entry name" value="ACT-like_dom_sf"/>
</dbReference>
<evidence type="ECO:0000313" key="11">
    <source>
        <dbReference type="EMBL" id="SEL87093.1"/>
    </source>
</evidence>
<dbReference type="GO" id="GO:0005524">
    <property type="term" value="F:ATP binding"/>
    <property type="evidence" value="ECO:0007669"/>
    <property type="project" value="UniProtKB-KW"/>
</dbReference>
<evidence type="ECO:0000256" key="7">
    <source>
        <dbReference type="ARBA" id="ARBA00047872"/>
    </source>
</evidence>
<dbReference type="InterPro" id="IPR001048">
    <property type="entry name" value="Asp/Glu/Uridylate_kinase"/>
</dbReference>
<name>A0A1H7TQY5_9SPHI</name>
<comment type="pathway">
    <text evidence="1 9">Amino-acid biosynthesis; L-lysine biosynthesis via DAP pathway; (S)-tetrahydrodipicolinate from L-aspartate: step 1/4.</text>
</comment>
<dbReference type="Gene3D" id="1.20.120.1320">
    <property type="entry name" value="Aspartokinase, catalytic domain"/>
    <property type="match status" value="1"/>
</dbReference>
<keyword evidence="3 8" id="KW-0808">Transferase</keyword>
<keyword evidence="9" id="KW-0028">Amino-acid biosynthesis</keyword>
<dbReference type="Gene3D" id="3.40.1160.10">
    <property type="entry name" value="Acetylglutamate kinase-like"/>
    <property type="match status" value="1"/>
</dbReference>
<dbReference type="UniPathway" id="UPA00050">
    <property type="reaction ID" value="UER00461"/>
</dbReference>
<gene>
    <name evidence="11" type="ORF">SAMN05421740_11228</name>
</gene>
<feature type="domain" description="Aspartate/glutamate/uridylate kinase" evidence="10">
    <location>
        <begin position="2"/>
        <end position="280"/>
    </location>
</feature>
<comment type="catalytic activity">
    <reaction evidence="7 8">
        <text>L-aspartate + ATP = 4-phospho-L-aspartate + ADP</text>
        <dbReference type="Rhea" id="RHEA:23776"/>
        <dbReference type="ChEBI" id="CHEBI:29991"/>
        <dbReference type="ChEBI" id="CHEBI:30616"/>
        <dbReference type="ChEBI" id="CHEBI:57535"/>
        <dbReference type="ChEBI" id="CHEBI:456216"/>
        <dbReference type="EC" id="2.7.2.4"/>
    </reaction>
</comment>
<dbReference type="UniPathway" id="UPA00051">
    <property type="reaction ID" value="UER00462"/>
</dbReference>
<dbReference type="OrthoDB" id="9799110at2"/>
<dbReference type="SUPFAM" id="SSF53633">
    <property type="entry name" value="Carbamate kinase-like"/>
    <property type="match status" value="1"/>
</dbReference>
<evidence type="ECO:0000256" key="3">
    <source>
        <dbReference type="ARBA" id="ARBA00022679"/>
    </source>
</evidence>
<dbReference type="GO" id="GO:0009090">
    <property type="term" value="P:homoserine biosynthetic process"/>
    <property type="evidence" value="ECO:0007669"/>
    <property type="project" value="TreeGrafter"/>
</dbReference>
<dbReference type="GO" id="GO:0009089">
    <property type="term" value="P:lysine biosynthetic process via diaminopimelate"/>
    <property type="evidence" value="ECO:0007669"/>
    <property type="project" value="UniProtKB-UniPathway"/>
</dbReference>
<dbReference type="InterPro" id="IPR036393">
    <property type="entry name" value="AceGlu_kinase-like_sf"/>
</dbReference>
<keyword evidence="4" id="KW-0547">Nucleotide-binding</keyword>
<proteinExistence type="inferred from homology"/>
<evidence type="ECO:0000256" key="4">
    <source>
        <dbReference type="ARBA" id="ARBA00022741"/>
    </source>
</evidence>
<organism evidence="11 12">
    <name type="scientific">Parapedobacter koreensis</name>
    <dbReference type="NCBI Taxonomy" id="332977"/>
    <lineage>
        <taxon>Bacteria</taxon>
        <taxon>Pseudomonadati</taxon>
        <taxon>Bacteroidota</taxon>
        <taxon>Sphingobacteriia</taxon>
        <taxon>Sphingobacteriales</taxon>
        <taxon>Sphingobacteriaceae</taxon>
        <taxon>Parapedobacter</taxon>
    </lineage>
</organism>
<protein>
    <recommendedName>
        <fullName evidence="8">Aspartokinase</fullName>
        <ecNumber evidence="8">2.7.2.4</ecNumber>
    </recommendedName>
</protein>
<dbReference type="EMBL" id="FNZR01000012">
    <property type="protein sequence ID" value="SEL87093.1"/>
    <property type="molecule type" value="Genomic_DNA"/>
</dbReference>
<evidence type="ECO:0000256" key="5">
    <source>
        <dbReference type="ARBA" id="ARBA00022777"/>
    </source>
</evidence>
<dbReference type="SUPFAM" id="SSF55021">
    <property type="entry name" value="ACT-like"/>
    <property type="match status" value="1"/>
</dbReference>
<dbReference type="STRING" id="332977.SAMN05421740_11228"/>
<evidence type="ECO:0000259" key="10">
    <source>
        <dbReference type="Pfam" id="PF00696"/>
    </source>
</evidence>
<sequence>MQVFKFGGASVKDAEGVINLGHIVATHRANKLLIVVSAMGKTTNLLEQLTLSYFEQRENTFDLLEQAKQYHGNIIRALFDDIHHPVFNEVSNRFVEIEWILEEAPADPYDYLYDQIVSVGELVSTTIVSHYLNHISLPNTWVDARDYIATDNTHREGKVDWQITEARVQRDLQPLLDNQLVVTQGFIGSTSENFTTTLGREGSDYSAAIFAACLNAESVTIWKDVPGVLNADPKWFDKTELIAELSYLDAIELTYYGATVIHPKTIKPLQNKNIPLYVKSFVDIEDSGTQIRDTKGALPIPSFIFKVNQVLISILPKDFSFIVEDNLSDIFRRFHQHKIKVNMMHNSAVSFSVSVDDTGDNVNMLLHDLKTRYEVQHQNGLELITIRHYNQQTVDRVLVDKAIIMELKDSYTCQLLVRKLR</sequence>
<keyword evidence="5 8" id="KW-0418">Kinase</keyword>